<sequence>IGYNLKATDIQAAIGVEQLKKLNKFCEARRNNFNLWKEGFKKYEGIFILPEATEGSDPAWFAFPVTVREKAGFTRTELTNHLSKNMIETRNLFGRNLLRQPAYQNINHRKIGNLENTDRIMNDTFFLGTFPGIGSEQIEYTLDIIDKFVRSR</sequence>
<organism evidence="1">
    <name type="scientific">marine sediment metagenome</name>
    <dbReference type="NCBI Taxonomy" id="412755"/>
    <lineage>
        <taxon>unclassified sequences</taxon>
        <taxon>metagenomes</taxon>
        <taxon>ecological metagenomes</taxon>
    </lineage>
</organism>
<gene>
    <name evidence="1" type="ORF">S03H2_64878</name>
</gene>
<reference evidence="1" key="1">
    <citation type="journal article" date="2014" name="Front. Microbiol.">
        <title>High frequency of phylogenetically diverse reductive dehalogenase-homologous genes in deep subseafloor sedimentary metagenomes.</title>
        <authorList>
            <person name="Kawai M."/>
            <person name="Futagami T."/>
            <person name="Toyoda A."/>
            <person name="Takaki Y."/>
            <person name="Nishi S."/>
            <person name="Hori S."/>
            <person name="Arai W."/>
            <person name="Tsubouchi T."/>
            <person name="Morono Y."/>
            <person name="Uchiyama I."/>
            <person name="Ito T."/>
            <person name="Fujiyama A."/>
            <person name="Inagaki F."/>
            <person name="Takami H."/>
        </authorList>
    </citation>
    <scope>NUCLEOTIDE SEQUENCE</scope>
    <source>
        <strain evidence="1">Expedition CK06-06</strain>
    </source>
</reference>
<evidence type="ECO:0008006" key="2">
    <source>
        <dbReference type="Google" id="ProtNLM"/>
    </source>
</evidence>
<dbReference type="GO" id="GO:0000271">
    <property type="term" value="P:polysaccharide biosynthetic process"/>
    <property type="evidence" value="ECO:0007669"/>
    <property type="project" value="TreeGrafter"/>
</dbReference>
<dbReference type="Pfam" id="PF01041">
    <property type="entry name" value="DegT_DnrJ_EryC1"/>
    <property type="match status" value="1"/>
</dbReference>
<dbReference type="InterPro" id="IPR015422">
    <property type="entry name" value="PyrdxlP-dep_Trfase_small"/>
</dbReference>
<comment type="caution">
    <text evidence="1">The sequence shown here is derived from an EMBL/GenBank/DDBJ whole genome shotgun (WGS) entry which is preliminary data.</text>
</comment>
<proteinExistence type="predicted"/>
<dbReference type="PANTHER" id="PTHR30244:SF34">
    <property type="entry name" value="DTDP-4-AMINO-4,6-DIDEOXYGALACTOSE TRANSAMINASE"/>
    <property type="match status" value="1"/>
</dbReference>
<dbReference type="GO" id="GO:0030170">
    <property type="term" value="F:pyridoxal phosphate binding"/>
    <property type="evidence" value="ECO:0007669"/>
    <property type="project" value="TreeGrafter"/>
</dbReference>
<accession>X1JL26</accession>
<dbReference type="InterPro" id="IPR000653">
    <property type="entry name" value="DegT/StrS_aminotransferase"/>
</dbReference>
<name>X1JL26_9ZZZZ</name>
<evidence type="ECO:0000313" key="1">
    <source>
        <dbReference type="EMBL" id="GAH82180.1"/>
    </source>
</evidence>
<dbReference type="Gene3D" id="3.90.1150.10">
    <property type="entry name" value="Aspartate Aminotransferase, domain 1"/>
    <property type="match status" value="1"/>
</dbReference>
<dbReference type="GO" id="GO:0008483">
    <property type="term" value="F:transaminase activity"/>
    <property type="evidence" value="ECO:0007669"/>
    <property type="project" value="TreeGrafter"/>
</dbReference>
<dbReference type="PANTHER" id="PTHR30244">
    <property type="entry name" value="TRANSAMINASE"/>
    <property type="match status" value="1"/>
</dbReference>
<dbReference type="SUPFAM" id="SSF53383">
    <property type="entry name" value="PLP-dependent transferases"/>
    <property type="match status" value="1"/>
</dbReference>
<dbReference type="EMBL" id="BARU01042192">
    <property type="protein sequence ID" value="GAH82180.1"/>
    <property type="molecule type" value="Genomic_DNA"/>
</dbReference>
<feature type="non-terminal residue" evidence="1">
    <location>
        <position position="1"/>
    </location>
</feature>
<dbReference type="InterPro" id="IPR015424">
    <property type="entry name" value="PyrdxlP-dep_Trfase"/>
</dbReference>
<protein>
    <recommendedName>
        <fullName evidence="2">Lipopolysaccharide biosynthesis protein RfbH</fullName>
    </recommendedName>
</protein>
<dbReference type="AlphaFoldDB" id="X1JL26"/>